<sequence length="28" mass="3155">METITIGASVLYKPDGQHPSPIFLKPWQ</sequence>
<organism evidence="1">
    <name type="scientific">Anguilla anguilla</name>
    <name type="common">European freshwater eel</name>
    <name type="synonym">Muraena anguilla</name>
    <dbReference type="NCBI Taxonomy" id="7936"/>
    <lineage>
        <taxon>Eukaryota</taxon>
        <taxon>Metazoa</taxon>
        <taxon>Chordata</taxon>
        <taxon>Craniata</taxon>
        <taxon>Vertebrata</taxon>
        <taxon>Euteleostomi</taxon>
        <taxon>Actinopterygii</taxon>
        <taxon>Neopterygii</taxon>
        <taxon>Teleostei</taxon>
        <taxon>Anguilliformes</taxon>
        <taxon>Anguillidae</taxon>
        <taxon>Anguilla</taxon>
    </lineage>
</organism>
<dbReference type="AlphaFoldDB" id="A0A0E9S418"/>
<proteinExistence type="predicted"/>
<protein>
    <submittedName>
        <fullName evidence="1">Uncharacterized protein</fullName>
    </submittedName>
</protein>
<reference evidence="1" key="1">
    <citation type="submission" date="2014-11" db="EMBL/GenBank/DDBJ databases">
        <authorList>
            <person name="Amaro Gonzalez C."/>
        </authorList>
    </citation>
    <scope>NUCLEOTIDE SEQUENCE</scope>
</reference>
<reference evidence="1" key="2">
    <citation type="journal article" date="2015" name="Fish Shellfish Immunol.">
        <title>Early steps in the European eel (Anguilla anguilla)-Vibrio vulnificus interaction in the gills: Role of the RtxA13 toxin.</title>
        <authorList>
            <person name="Callol A."/>
            <person name="Pajuelo D."/>
            <person name="Ebbesson L."/>
            <person name="Teles M."/>
            <person name="MacKenzie S."/>
            <person name="Amaro C."/>
        </authorList>
    </citation>
    <scope>NUCLEOTIDE SEQUENCE</scope>
</reference>
<evidence type="ECO:0000313" key="1">
    <source>
        <dbReference type="EMBL" id="JAH35395.1"/>
    </source>
</evidence>
<dbReference type="EMBL" id="GBXM01073182">
    <property type="protein sequence ID" value="JAH35395.1"/>
    <property type="molecule type" value="Transcribed_RNA"/>
</dbReference>
<accession>A0A0E9S418</accession>
<name>A0A0E9S418_ANGAN</name>